<dbReference type="HOGENOM" id="CLU_2205730_0_0_0"/>
<name>D3PDR5_DEFDS</name>
<evidence type="ECO:0000313" key="2">
    <source>
        <dbReference type="EMBL" id="BAI80738.1"/>
    </source>
</evidence>
<protein>
    <submittedName>
        <fullName evidence="2">Uncharacterized protein</fullName>
    </submittedName>
</protein>
<feature type="signal peptide" evidence="1">
    <location>
        <begin position="1"/>
        <end position="19"/>
    </location>
</feature>
<dbReference type="KEGG" id="ddf:DEFDS_1271"/>
<sequence>MRKLIFLIVILSFASLLFAGDFTLGSTDNETIKLSANVSADYDADTNGNHYVAGTMSSKGTKKYGTADTESVIYYDECTGNDCADDNVTFSGYSSGLSTIQGWTPME</sequence>
<proteinExistence type="predicted"/>
<accession>D3PDR5</accession>
<keyword evidence="3" id="KW-1185">Reference proteome</keyword>
<evidence type="ECO:0000313" key="3">
    <source>
        <dbReference type="Proteomes" id="UP000001520"/>
    </source>
</evidence>
<keyword evidence="1" id="KW-0732">Signal</keyword>
<dbReference type="EMBL" id="AP011529">
    <property type="protein sequence ID" value="BAI80738.1"/>
    <property type="molecule type" value="Genomic_DNA"/>
</dbReference>
<dbReference type="Proteomes" id="UP000001520">
    <property type="component" value="Chromosome"/>
</dbReference>
<organism evidence="2 3">
    <name type="scientific">Deferribacter desulfuricans (strain DSM 14783 / JCM 11476 / NBRC 101012 / SSM1)</name>
    <dbReference type="NCBI Taxonomy" id="639282"/>
    <lineage>
        <taxon>Bacteria</taxon>
        <taxon>Pseudomonadati</taxon>
        <taxon>Deferribacterota</taxon>
        <taxon>Deferribacteres</taxon>
        <taxon>Deferribacterales</taxon>
        <taxon>Deferribacteraceae</taxon>
        <taxon>Deferribacter</taxon>
    </lineage>
</organism>
<evidence type="ECO:0000256" key="1">
    <source>
        <dbReference type="SAM" id="SignalP"/>
    </source>
</evidence>
<dbReference type="AlphaFoldDB" id="D3PDR5"/>
<gene>
    <name evidence="2" type="ordered locus">DEFDS_1271</name>
</gene>
<dbReference type="RefSeq" id="WP_013007985.1">
    <property type="nucleotide sequence ID" value="NC_013939.1"/>
</dbReference>
<feature type="chain" id="PRO_5003048957" evidence="1">
    <location>
        <begin position="20"/>
        <end position="107"/>
    </location>
</feature>
<reference evidence="2 3" key="1">
    <citation type="journal article" date="2010" name="DNA Res.">
        <title>Bacterial lifestyle in a deep-sea hydrothermal vent chimney revealed by the genome sequence of the thermophilic bacterium Deferribacter desulfuricans SSM1.</title>
        <authorList>
            <person name="Takaki Y."/>
            <person name="Shimamura S."/>
            <person name="Nakagawa S."/>
            <person name="Fukuhara Y."/>
            <person name="Horikawa H."/>
            <person name="Ankai A."/>
            <person name="Harada T."/>
            <person name="Hosoyama A."/>
            <person name="Oguchi A."/>
            <person name="Fukui S."/>
            <person name="Fujita N."/>
            <person name="Takami H."/>
            <person name="Takai K."/>
        </authorList>
    </citation>
    <scope>NUCLEOTIDE SEQUENCE [LARGE SCALE GENOMIC DNA]</scope>
    <source>
        <strain evidence="3">DSM 14783 / JCM 11476 / NBRC 101012 / SSM1</strain>
    </source>
</reference>